<accession>A0A9W6ZK32</accession>
<keyword evidence="3" id="KW-1185">Reference proteome</keyword>
<dbReference type="AlphaFoldDB" id="A0A9W6ZK32"/>
<evidence type="ECO:0000259" key="1">
    <source>
        <dbReference type="PROSITE" id="PS50011"/>
    </source>
</evidence>
<gene>
    <name evidence="2" type="ORF">TrST_g10510</name>
</gene>
<organism evidence="2 3">
    <name type="scientific">Triparma strigata</name>
    <dbReference type="NCBI Taxonomy" id="1606541"/>
    <lineage>
        <taxon>Eukaryota</taxon>
        <taxon>Sar</taxon>
        <taxon>Stramenopiles</taxon>
        <taxon>Ochrophyta</taxon>
        <taxon>Bolidophyceae</taxon>
        <taxon>Parmales</taxon>
        <taxon>Triparmaceae</taxon>
        <taxon>Triparma</taxon>
    </lineage>
</organism>
<dbReference type="Gene3D" id="1.10.510.10">
    <property type="entry name" value="Transferase(Phosphotransferase) domain 1"/>
    <property type="match status" value="1"/>
</dbReference>
<evidence type="ECO:0000313" key="3">
    <source>
        <dbReference type="Proteomes" id="UP001165085"/>
    </source>
</evidence>
<feature type="domain" description="Protein kinase" evidence="1">
    <location>
        <begin position="228"/>
        <end position="580"/>
    </location>
</feature>
<dbReference type="InterPro" id="IPR004147">
    <property type="entry name" value="ABC1_dom"/>
</dbReference>
<sequence length="619" mass="68972">MYDERFSLKPLHLPGIHELIIFFSSLLSSMSPVNALFVPQPFLFICILILAKSPSRAPFKGSPSLLQAYEINNEIIDEINDDDDDDDIQFPQPLTPVDRALRASRFWSSAVPVIFNYYSTYTKLNLLNRLNPLLNRPCLTDSECEIIWSDLHASGASVLESTINDLKGFYVKTGQIIASRQDLFPREYTEALSGLTDYLDPMSVQLVRKVVERELCLKGERFEEVFREFDEIPLGAASVAQVHRARLTSKYGGHEVAVKVQRPGIEQKLLGDIKNLIALAKPLRGVKEMPVDYYVVFKELEDQLADEFDFVAEAAAMDRIWNHLIVDPRTGEKRDVPLRMPRPIPELVTRRVLVMDYLEGVPLSRAAEEMRKKGIDPDGPEAKIFGEKLLRSLTDVFSRCILESGFFHADPHPGNIFVLSDGSIGLIDFGQVKQISGRAKNTLAKVMVALDDRVSDTNPEDLETIGNLALELGVELREDAKPEGPAAVAMWLFDGSVKDLPGGYDYGELSPNSPVKELKSFPQDLVLVGRSTVLLKGLSSRLNIPWSLSAEWAPVARQVLAGSGSKKVNRKVTLKDVGRLVKSWGKGKVERGANKLPKGARRRLAAAVVWARGTRRSGN</sequence>
<dbReference type="CDD" id="cd05121">
    <property type="entry name" value="ABC1_ADCK3-like"/>
    <property type="match status" value="1"/>
</dbReference>
<reference evidence="3" key="1">
    <citation type="journal article" date="2023" name="Commun. Biol.">
        <title>Genome analysis of Parmales, the sister group of diatoms, reveals the evolutionary specialization of diatoms from phago-mixotrophs to photoautotrophs.</title>
        <authorList>
            <person name="Ban H."/>
            <person name="Sato S."/>
            <person name="Yoshikawa S."/>
            <person name="Yamada K."/>
            <person name="Nakamura Y."/>
            <person name="Ichinomiya M."/>
            <person name="Sato N."/>
            <person name="Blanc-Mathieu R."/>
            <person name="Endo H."/>
            <person name="Kuwata A."/>
            <person name="Ogata H."/>
        </authorList>
    </citation>
    <scope>NUCLEOTIDE SEQUENCE [LARGE SCALE GENOMIC DNA]</scope>
    <source>
        <strain evidence="3">NIES 3701</strain>
    </source>
</reference>
<name>A0A9W6ZK32_9STRA</name>
<dbReference type="EMBL" id="BRXY01000026">
    <property type="protein sequence ID" value="GMH54261.1"/>
    <property type="molecule type" value="Genomic_DNA"/>
</dbReference>
<dbReference type="InterPro" id="IPR011009">
    <property type="entry name" value="Kinase-like_dom_sf"/>
</dbReference>
<comment type="caution">
    <text evidence="2">The sequence shown here is derived from an EMBL/GenBank/DDBJ whole genome shotgun (WGS) entry which is preliminary data.</text>
</comment>
<dbReference type="InterPro" id="IPR051130">
    <property type="entry name" value="Mito_struct-func_regulator"/>
</dbReference>
<evidence type="ECO:0000313" key="2">
    <source>
        <dbReference type="EMBL" id="GMH54261.1"/>
    </source>
</evidence>
<dbReference type="SUPFAM" id="SSF56112">
    <property type="entry name" value="Protein kinase-like (PK-like)"/>
    <property type="match status" value="1"/>
</dbReference>
<dbReference type="GO" id="GO:0004672">
    <property type="term" value="F:protein kinase activity"/>
    <property type="evidence" value="ECO:0007669"/>
    <property type="project" value="InterPro"/>
</dbReference>
<dbReference type="Proteomes" id="UP001165085">
    <property type="component" value="Unassembled WGS sequence"/>
</dbReference>
<dbReference type="PROSITE" id="PS50011">
    <property type="entry name" value="PROTEIN_KINASE_DOM"/>
    <property type="match status" value="1"/>
</dbReference>
<proteinExistence type="predicted"/>
<dbReference type="OrthoDB" id="427480at2759"/>
<protein>
    <recommendedName>
        <fullName evidence="1">Protein kinase domain-containing protein</fullName>
    </recommendedName>
</protein>
<dbReference type="InterPro" id="IPR000719">
    <property type="entry name" value="Prot_kinase_dom"/>
</dbReference>
<dbReference type="PANTHER" id="PTHR43173:SF12">
    <property type="entry name" value="PROTEIN KINASE SUPERFAMILY PROTEIN"/>
    <property type="match status" value="1"/>
</dbReference>
<dbReference type="Pfam" id="PF03109">
    <property type="entry name" value="ABC1"/>
    <property type="match status" value="1"/>
</dbReference>
<dbReference type="GO" id="GO:0005524">
    <property type="term" value="F:ATP binding"/>
    <property type="evidence" value="ECO:0007669"/>
    <property type="project" value="InterPro"/>
</dbReference>
<dbReference type="PANTHER" id="PTHR43173">
    <property type="entry name" value="ABC1 FAMILY PROTEIN"/>
    <property type="match status" value="1"/>
</dbReference>